<dbReference type="RefSeq" id="WP_253332048.1">
    <property type="nucleotide sequence ID" value="NZ_JAMYXC010000154.1"/>
</dbReference>
<evidence type="ECO:0000313" key="3">
    <source>
        <dbReference type="Proteomes" id="UP001139477"/>
    </source>
</evidence>
<keyword evidence="3" id="KW-1185">Reference proteome</keyword>
<name>A0A9X2FNW2_9RHOB</name>
<gene>
    <name evidence="2" type="ORF">NHG85_10135</name>
</gene>
<dbReference type="EMBL" id="JAMYXC010000154">
    <property type="protein sequence ID" value="MCP1168877.1"/>
    <property type="molecule type" value="Genomic_DNA"/>
</dbReference>
<organism evidence="2 3">
    <name type="scientific">Limimaricola litoreus</name>
    <dbReference type="NCBI Taxonomy" id="2955316"/>
    <lineage>
        <taxon>Bacteria</taxon>
        <taxon>Pseudomonadati</taxon>
        <taxon>Pseudomonadota</taxon>
        <taxon>Alphaproteobacteria</taxon>
        <taxon>Rhodobacterales</taxon>
        <taxon>Paracoccaceae</taxon>
        <taxon>Limimaricola</taxon>
    </lineage>
</organism>
<feature type="region of interest" description="Disordered" evidence="1">
    <location>
        <begin position="26"/>
        <end position="49"/>
    </location>
</feature>
<comment type="caution">
    <text evidence="2">The sequence shown here is derived from an EMBL/GenBank/DDBJ whole genome shotgun (WGS) entry which is preliminary data.</text>
</comment>
<dbReference type="AlphaFoldDB" id="A0A9X2FNW2"/>
<sequence length="49" mass="5430">MPKNTAPKQLTRRLAKAGRAILDGLADALLPQPRPQHRPIPIRVSGPRR</sequence>
<proteinExistence type="predicted"/>
<evidence type="ECO:0000256" key="1">
    <source>
        <dbReference type="SAM" id="MobiDB-lite"/>
    </source>
</evidence>
<accession>A0A9X2FNW2</accession>
<protein>
    <submittedName>
        <fullName evidence="2">Uncharacterized protein</fullName>
    </submittedName>
</protein>
<dbReference type="Proteomes" id="UP001139477">
    <property type="component" value="Unassembled WGS sequence"/>
</dbReference>
<evidence type="ECO:0000313" key="2">
    <source>
        <dbReference type="EMBL" id="MCP1168877.1"/>
    </source>
</evidence>
<reference evidence="2" key="1">
    <citation type="submission" date="2022-06" db="EMBL/GenBank/DDBJ databases">
        <title>Limimaricola sediminis sp. nov., isolated from an intertidal sediment.</title>
        <authorList>
            <person name="Shao X."/>
        </authorList>
    </citation>
    <scope>NUCLEOTIDE SEQUENCE</scope>
    <source>
        <strain evidence="2">ASW11-118</strain>
    </source>
</reference>